<organism evidence="2 3">
    <name type="scientific">Acetohalobium arabaticum (strain ATCC 49924 / DSM 5501 / Z-7288)</name>
    <dbReference type="NCBI Taxonomy" id="574087"/>
    <lineage>
        <taxon>Bacteria</taxon>
        <taxon>Bacillati</taxon>
        <taxon>Bacillota</taxon>
        <taxon>Clostridia</taxon>
        <taxon>Halanaerobiales</taxon>
        <taxon>Halobacteroidaceae</taxon>
        <taxon>Acetohalobium</taxon>
    </lineage>
</organism>
<dbReference type="EMBL" id="CP002105">
    <property type="protein sequence ID" value="ADL13020.1"/>
    <property type="molecule type" value="Genomic_DNA"/>
</dbReference>
<proteinExistence type="predicted"/>
<dbReference type="HOGENOM" id="CLU_138961_0_0_9"/>
<evidence type="ECO:0000313" key="2">
    <source>
        <dbReference type="EMBL" id="ADL13020.1"/>
    </source>
</evidence>
<reference evidence="2 3" key="1">
    <citation type="journal article" date="2010" name="Stand. Genomic Sci.">
        <title>Complete genome sequence of Acetohalobium arabaticum type strain (Z-7288).</title>
        <authorList>
            <person name="Sikorski J."/>
            <person name="Lapidus A."/>
            <person name="Chertkov O."/>
            <person name="Lucas S."/>
            <person name="Copeland A."/>
            <person name="Glavina Del Rio T."/>
            <person name="Nolan M."/>
            <person name="Tice H."/>
            <person name="Cheng J.F."/>
            <person name="Han C."/>
            <person name="Brambilla E."/>
            <person name="Pitluck S."/>
            <person name="Liolios K."/>
            <person name="Ivanova N."/>
            <person name="Mavromatis K."/>
            <person name="Mikhailova N."/>
            <person name="Pati A."/>
            <person name="Bruce D."/>
            <person name="Detter C."/>
            <person name="Tapia R."/>
            <person name="Goodwin L."/>
            <person name="Chen A."/>
            <person name="Palaniappan K."/>
            <person name="Land M."/>
            <person name="Hauser L."/>
            <person name="Chang Y.J."/>
            <person name="Jeffries C.D."/>
            <person name="Rohde M."/>
            <person name="Goker M."/>
            <person name="Spring S."/>
            <person name="Woyke T."/>
            <person name="Bristow J."/>
            <person name="Eisen J.A."/>
            <person name="Markowitz V."/>
            <person name="Hugenholtz P."/>
            <person name="Kyrpides N.C."/>
            <person name="Klenk H.P."/>
        </authorList>
    </citation>
    <scope>NUCLEOTIDE SEQUENCE [LARGE SCALE GENOMIC DNA]</scope>
    <source>
        <strain evidence="3">ATCC 49924 / DSM 5501 / Z-7288</strain>
    </source>
</reference>
<dbReference type="OrthoDB" id="1756731at2"/>
<dbReference type="RefSeq" id="WP_013278465.1">
    <property type="nucleotide sequence ID" value="NC_014378.1"/>
</dbReference>
<name>D9QR79_ACEAZ</name>
<dbReference type="InterPro" id="IPR024300">
    <property type="entry name" value="SipL_SPOCS_dom"/>
</dbReference>
<dbReference type="STRING" id="574087.Acear_1513"/>
<protein>
    <recommendedName>
        <fullName evidence="1">SipL SPOCS domain-containing protein</fullName>
    </recommendedName>
</protein>
<dbReference type="Proteomes" id="UP000001661">
    <property type="component" value="Chromosome"/>
</dbReference>
<sequence length="156" mass="17811">MPKKCFGDNVGDEMCPGEGDVISFHIQTTLSGLLDIPLQKPPKEEIFDSTHEIDITKLKSITVARPQGKKVLVTGTFMAGIEYLAKTEEQTVHFFHSDIPFQVLIKDNDGTMLDLDFDLNEYIAHVCVEHEEYQQVDERTIAYEVVLLIWLQRKDN</sequence>
<gene>
    <name evidence="2" type="ordered locus">Acear_1513</name>
</gene>
<keyword evidence="3" id="KW-1185">Reference proteome</keyword>
<evidence type="ECO:0000259" key="1">
    <source>
        <dbReference type="Pfam" id="PF12673"/>
    </source>
</evidence>
<dbReference type="Pfam" id="PF12673">
    <property type="entry name" value="SipL"/>
    <property type="match status" value="1"/>
</dbReference>
<accession>D9QR79</accession>
<feature type="domain" description="SipL SPOCS" evidence="1">
    <location>
        <begin position="53"/>
        <end position="121"/>
    </location>
</feature>
<evidence type="ECO:0000313" key="3">
    <source>
        <dbReference type="Proteomes" id="UP000001661"/>
    </source>
</evidence>
<dbReference type="KEGG" id="aar:Acear_1513"/>
<dbReference type="AlphaFoldDB" id="D9QR79"/>